<keyword evidence="2" id="KW-1185">Reference proteome</keyword>
<gene>
    <name evidence="1" type="ORF">FRUB_09077</name>
</gene>
<dbReference type="InterPro" id="IPR010869">
    <property type="entry name" value="DUF1501"/>
</dbReference>
<dbReference type="InterPro" id="IPR006311">
    <property type="entry name" value="TAT_signal"/>
</dbReference>
<reference evidence="2" key="1">
    <citation type="submission" date="2017-06" db="EMBL/GenBank/DDBJ databases">
        <title>Genome analysis of Fimbriiglobus ruber SP5, the first member of the order Planctomycetales with confirmed chitinolytic capability.</title>
        <authorList>
            <person name="Ravin N.V."/>
            <person name="Rakitin A.L."/>
            <person name="Ivanova A.A."/>
            <person name="Beletsky A.V."/>
            <person name="Kulichevskaya I.S."/>
            <person name="Mardanov A.V."/>
            <person name="Dedysh S.N."/>
        </authorList>
    </citation>
    <scope>NUCLEOTIDE SEQUENCE [LARGE SCALE GENOMIC DNA]</scope>
    <source>
        <strain evidence="2">SP5</strain>
    </source>
</reference>
<organism evidence="1 2">
    <name type="scientific">Fimbriiglobus ruber</name>
    <dbReference type="NCBI Taxonomy" id="1908690"/>
    <lineage>
        <taxon>Bacteria</taxon>
        <taxon>Pseudomonadati</taxon>
        <taxon>Planctomycetota</taxon>
        <taxon>Planctomycetia</taxon>
        <taxon>Gemmatales</taxon>
        <taxon>Gemmataceae</taxon>
        <taxon>Fimbriiglobus</taxon>
    </lineage>
</organism>
<dbReference type="PANTHER" id="PTHR43737:SF1">
    <property type="entry name" value="DUF1501 DOMAIN-CONTAINING PROTEIN"/>
    <property type="match status" value="1"/>
</dbReference>
<evidence type="ECO:0008006" key="3">
    <source>
        <dbReference type="Google" id="ProtNLM"/>
    </source>
</evidence>
<evidence type="ECO:0000313" key="1">
    <source>
        <dbReference type="EMBL" id="OWK36514.1"/>
    </source>
</evidence>
<dbReference type="AlphaFoldDB" id="A0A225DA29"/>
<dbReference type="PANTHER" id="PTHR43737">
    <property type="entry name" value="BLL7424 PROTEIN"/>
    <property type="match status" value="1"/>
</dbReference>
<dbReference type="RefSeq" id="WP_088259499.1">
    <property type="nucleotide sequence ID" value="NZ_NIDE01000017.1"/>
</dbReference>
<protein>
    <recommendedName>
        <fullName evidence="3">DUF1501 domain-containing protein</fullName>
    </recommendedName>
</protein>
<dbReference type="Proteomes" id="UP000214646">
    <property type="component" value="Unassembled WGS sequence"/>
</dbReference>
<dbReference type="PROSITE" id="PS51318">
    <property type="entry name" value="TAT"/>
    <property type="match status" value="1"/>
</dbReference>
<name>A0A225DA29_9BACT</name>
<dbReference type="OrthoDB" id="238140at2"/>
<comment type="caution">
    <text evidence="1">The sequence shown here is derived from an EMBL/GenBank/DDBJ whole genome shotgun (WGS) entry which is preliminary data.</text>
</comment>
<dbReference type="EMBL" id="NIDE01000017">
    <property type="protein sequence ID" value="OWK36514.1"/>
    <property type="molecule type" value="Genomic_DNA"/>
</dbReference>
<dbReference type="SUPFAM" id="SSF53649">
    <property type="entry name" value="Alkaline phosphatase-like"/>
    <property type="match status" value="1"/>
</dbReference>
<accession>A0A225DA29</accession>
<dbReference type="InterPro" id="IPR017850">
    <property type="entry name" value="Alkaline_phosphatase_core_sf"/>
</dbReference>
<dbReference type="Pfam" id="PF07394">
    <property type="entry name" value="DUF1501"/>
    <property type="match status" value="1"/>
</dbReference>
<sequence length="449" mass="49048">MLDVSLSRSSSRRCDGASRRDFLRVGGLGALSLPALLQFEAAAQARAKDGTSLAARKGARAKSVILVYLGGGLSHHDSFDMKPEAPDEIRGKYKPLPSVVPGLQVSEKLPQMAKVMDKLTLVRSGAHNNDHHETATNWVLSGRFGTPFGDYPAIGAVAAHEFGFESTLPPYVAVPRNPSFTWELGKSAFLGGRYESFKAGDPNQKDYKVQDLSAAEPMSARKVERRESLLKAVDGLAAKVHGNDQIATYDEFHQRAAAMILSTEARKAFAVDEEDPKLRDRYGRNTFGQSALLARRLVEAGVRFVTVNYGGWDHHGKIFEGLDKKLPEFDQGVSALLTDMHDRGADKDTLVVVMGEFGRTPKINKDAGRDHWGQAASLLFWGAGVKPGFVLGKTDKQGAYTTQRPVSPADVAFTIYDALGIDPRQMLRTPDGRPIEILDQGEAVREIFV</sequence>
<evidence type="ECO:0000313" key="2">
    <source>
        <dbReference type="Proteomes" id="UP000214646"/>
    </source>
</evidence>
<dbReference type="Gene3D" id="3.40.720.10">
    <property type="entry name" value="Alkaline Phosphatase, subunit A"/>
    <property type="match status" value="1"/>
</dbReference>
<proteinExistence type="predicted"/>